<reference evidence="1" key="2">
    <citation type="submission" date="2022-03" db="EMBL/GenBank/DDBJ databases">
        <title>Draft title - Genomic analysis of global carrot germplasm unveils the trajectory of domestication and the origin of high carotenoid orange carrot.</title>
        <authorList>
            <person name="Iorizzo M."/>
            <person name="Ellison S."/>
            <person name="Senalik D."/>
            <person name="Macko-Podgorni A."/>
            <person name="Grzebelus D."/>
            <person name="Bostan H."/>
            <person name="Rolling W."/>
            <person name="Curaba J."/>
            <person name="Simon P."/>
        </authorList>
    </citation>
    <scope>NUCLEOTIDE SEQUENCE</scope>
    <source>
        <tissue evidence="1">Leaf</tissue>
    </source>
</reference>
<sequence length="135" mass="15001">MGNCIVTRRTGLFQKKKGKPTTALTKSCDSITIRKNSDVREKRTSDDDQDVKSGGATRVMRIRVVVTQSQLSQIMKESRNSASLSASSAAVKQMLLTSARKMSGTENSLRSYARCDQRGSMNGKWRPRLKSIVEE</sequence>
<dbReference type="EMBL" id="CP093347">
    <property type="protein sequence ID" value="WOH02671.1"/>
    <property type="molecule type" value="Genomic_DNA"/>
</dbReference>
<organism evidence="1 2">
    <name type="scientific">Daucus carota subsp. sativus</name>
    <name type="common">Carrot</name>
    <dbReference type="NCBI Taxonomy" id="79200"/>
    <lineage>
        <taxon>Eukaryota</taxon>
        <taxon>Viridiplantae</taxon>
        <taxon>Streptophyta</taxon>
        <taxon>Embryophyta</taxon>
        <taxon>Tracheophyta</taxon>
        <taxon>Spermatophyta</taxon>
        <taxon>Magnoliopsida</taxon>
        <taxon>eudicotyledons</taxon>
        <taxon>Gunneridae</taxon>
        <taxon>Pentapetalae</taxon>
        <taxon>asterids</taxon>
        <taxon>campanulids</taxon>
        <taxon>Apiales</taxon>
        <taxon>Apiaceae</taxon>
        <taxon>Apioideae</taxon>
        <taxon>Scandiceae</taxon>
        <taxon>Daucinae</taxon>
        <taxon>Daucus</taxon>
        <taxon>Daucus sect. Daucus</taxon>
    </lineage>
</organism>
<protein>
    <submittedName>
        <fullName evidence="1">Uncharacterized protein</fullName>
    </submittedName>
</protein>
<dbReference type="Proteomes" id="UP000077755">
    <property type="component" value="Chromosome 5"/>
</dbReference>
<evidence type="ECO:0000313" key="1">
    <source>
        <dbReference type="EMBL" id="WOH02671.1"/>
    </source>
</evidence>
<dbReference type="Gramene" id="KZM96033">
    <property type="protein sequence ID" value="KZM96033"/>
    <property type="gene ID" value="DCAR_019275"/>
</dbReference>
<dbReference type="AlphaFoldDB" id="A0A164ZK16"/>
<name>A0A164ZK16_DAUCS</name>
<proteinExistence type="predicted"/>
<accession>A0A164ZK16</accession>
<reference evidence="1" key="1">
    <citation type="journal article" date="2016" name="Nat. Genet.">
        <title>A high-quality carrot genome assembly provides new insights into carotenoid accumulation and asterid genome evolution.</title>
        <authorList>
            <person name="Iorizzo M."/>
            <person name="Ellison S."/>
            <person name="Senalik D."/>
            <person name="Zeng P."/>
            <person name="Satapoomin P."/>
            <person name="Huang J."/>
            <person name="Bowman M."/>
            <person name="Iovene M."/>
            <person name="Sanseverino W."/>
            <person name="Cavagnaro P."/>
            <person name="Yildiz M."/>
            <person name="Macko-Podgorni A."/>
            <person name="Moranska E."/>
            <person name="Grzebelus E."/>
            <person name="Grzebelus D."/>
            <person name="Ashrafi H."/>
            <person name="Zheng Z."/>
            <person name="Cheng S."/>
            <person name="Spooner D."/>
            <person name="Van Deynze A."/>
            <person name="Simon P."/>
        </authorList>
    </citation>
    <scope>NUCLEOTIDE SEQUENCE</scope>
    <source>
        <tissue evidence="1">Leaf</tissue>
    </source>
</reference>
<evidence type="ECO:0000313" key="2">
    <source>
        <dbReference type="Proteomes" id="UP000077755"/>
    </source>
</evidence>
<gene>
    <name evidence="1" type="ORF">DCAR_0522060</name>
</gene>
<keyword evidence="2" id="KW-1185">Reference proteome</keyword>